<evidence type="ECO:0000313" key="2">
    <source>
        <dbReference type="EMBL" id="CAI8584306.1"/>
    </source>
</evidence>
<protein>
    <submittedName>
        <fullName evidence="2">Uncharacterized protein</fullName>
    </submittedName>
</protein>
<proteinExistence type="predicted"/>
<sequence length="212" mass="23059">MLLQILSNLSKNKSKFCTNNAKNLSKSINPALPSQSPLIAYNFLSSPKPLHLRCIRYKLLFKHPLTFLTHLPASSLSLFPPPTSIELIHHSNTEVAANTLPAIPLPSQSAATSVSVPIQAKGHGKKTQSGRELSRRRGKKQVVMSPPVPDGSVGPDAKANMLTDSTTPTKNQQTQINDSKTPNHHFQLPVNTTSLSSPPSNLLQPSKIHTQF</sequence>
<feature type="compositionally biased region" description="Basic residues" evidence="1">
    <location>
        <begin position="122"/>
        <end position="140"/>
    </location>
</feature>
<gene>
    <name evidence="2" type="ORF">VFH_U068800</name>
</gene>
<dbReference type="AlphaFoldDB" id="A0AAV0YEC5"/>
<feature type="compositionally biased region" description="Polar residues" evidence="1">
    <location>
        <begin position="162"/>
        <end position="180"/>
    </location>
</feature>
<reference evidence="2 3" key="1">
    <citation type="submission" date="2023-01" db="EMBL/GenBank/DDBJ databases">
        <authorList>
            <person name="Kreplak J."/>
        </authorList>
    </citation>
    <scope>NUCLEOTIDE SEQUENCE [LARGE SCALE GENOMIC DNA]</scope>
</reference>
<organism evidence="2 3">
    <name type="scientific">Vicia faba</name>
    <name type="common">Broad bean</name>
    <name type="synonym">Faba vulgaris</name>
    <dbReference type="NCBI Taxonomy" id="3906"/>
    <lineage>
        <taxon>Eukaryota</taxon>
        <taxon>Viridiplantae</taxon>
        <taxon>Streptophyta</taxon>
        <taxon>Embryophyta</taxon>
        <taxon>Tracheophyta</taxon>
        <taxon>Spermatophyta</taxon>
        <taxon>Magnoliopsida</taxon>
        <taxon>eudicotyledons</taxon>
        <taxon>Gunneridae</taxon>
        <taxon>Pentapetalae</taxon>
        <taxon>rosids</taxon>
        <taxon>fabids</taxon>
        <taxon>Fabales</taxon>
        <taxon>Fabaceae</taxon>
        <taxon>Papilionoideae</taxon>
        <taxon>50 kb inversion clade</taxon>
        <taxon>NPAAA clade</taxon>
        <taxon>Hologalegina</taxon>
        <taxon>IRL clade</taxon>
        <taxon>Fabeae</taxon>
        <taxon>Vicia</taxon>
    </lineage>
</organism>
<dbReference type="Proteomes" id="UP001157006">
    <property type="component" value="Unassembled WGS sequence"/>
</dbReference>
<evidence type="ECO:0000256" key="1">
    <source>
        <dbReference type="SAM" id="MobiDB-lite"/>
    </source>
</evidence>
<evidence type="ECO:0000313" key="3">
    <source>
        <dbReference type="Proteomes" id="UP001157006"/>
    </source>
</evidence>
<comment type="caution">
    <text evidence="2">The sequence shown here is derived from an EMBL/GenBank/DDBJ whole genome shotgun (WGS) entry which is preliminary data.</text>
</comment>
<feature type="compositionally biased region" description="Low complexity" evidence="1">
    <location>
        <begin position="188"/>
        <end position="206"/>
    </location>
</feature>
<dbReference type="EMBL" id="CATIWC010001625">
    <property type="protein sequence ID" value="CAI8584306.1"/>
    <property type="molecule type" value="Genomic_DNA"/>
</dbReference>
<accession>A0AAV0YEC5</accession>
<feature type="region of interest" description="Disordered" evidence="1">
    <location>
        <begin position="114"/>
        <end position="212"/>
    </location>
</feature>
<keyword evidence="3" id="KW-1185">Reference proteome</keyword>
<name>A0AAV0YEC5_VICFA</name>